<proteinExistence type="predicted"/>
<dbReference type="AlphaFoldDB" id="A0AAJ6H2D3"/>
<keyword evidence="1" id="KW-1133">Transmembrane helix</keyword>
<organism evidence="2 3">
    <name type="scientific">Xanthomonas oryzae pv. leersiae</name>
    <dbReference type="NCBI Taxonomy" id="3112258"/>
    <lineage>
        <taxon>Bacteria</taxon>
        <taxon>Pseudomonadati</taxon>
        <taxon>Pseudomonadota</taxon>
        <taxon>Gammaproteobacteria</taxon>
        <taxon>Lysobacterales</taxon>
        <taxon>Lysobacteraceae</taxon>
        <taxon>Xanthomonas</taxon>
    </lineage>
</organism>
<name>A0AAJ6H2D3_9XANT</name>
<dbReference type="RefSeq" id="WP_053502645.1">
    <property type="nucleotide sequence ID" value="NZ_CP127225.1"/>
</dbReference>
<evidence type="ECO:0000313" key="3">
    <source>
        <dbReference type="Proteomes" id="UP001228059"/>
    </source>
</evidence>
<accession>A0AAJ6H2D3</accession>
<reference evidence="2 3" key="1">
    <citation type="submission" date="2023-05" db="EMBL/GenBank/DDBJ databases">
        <title>Complete Genome Resource of Xanthomonas oryzae pv. leersiae Strain YNJC Isolated From Plateau Japonica Rice in Southwest China.</title>
        <authorList>
            <person name="Aa X."/>
            <person name="Mei L."/>
            <person name="Liu P."/>
            <person name="Yang Y."/>
            <person name="Tang C."/>
            <person name="Zhang F."/>
            <person name="Dong C."/>
            <person name="Wang B."/>
            <person name="Chen X."/>
            <person name="Dai L."/>
        </authorList>
    </citation>
    <scope>NUCLEOTIDE SEQUENCE [LARGE SCALE GENOMIC DNA]</scope>
    <source>
        <strain evidence="2 3">YNJC</strain>
    </source>
</reference>
<dbReference type="Proteomes" id="UP001228059">
    <property type="component" value="Chromosome"/>
</dbReference>
<evidence type="ECO:0000313" key="2">
    <source>
        <dbReference type="EMBL" id="WIX08466.1"/>
    </source>
</evidence>
<sequence>MPPEEFDIAMRVCANARRTAMLHCSVICSLMIAIFICEQPGTCWLVDLVMLSPCSPDCQHACCASALLAEQRT</sequence>
<feature type="transmembrane region" description="Helical" evidence="1">
    <location>
        <begin position="20"/>
        <end position="36"/>
    </location>
</feature>
<gene>
    <name evidence="2" type="ORF">QN060_00795</name>
</gene>
<keyword evidence="1" id="KW-0472">Membrane</keyword>
<protein>
    <submittedName>
        <fullName evidence="2">Uncharacterized protein</fullName>
    </submittedName>
</protein>
<keyword evidence="1" id="KW-0812">Transmembrane</keyword>
<evidence type="ECO:0000256" key="1">
    <source>
        <dbReference type="SAM" id="Phobius"/>
    </source>
</evidence>
<dbReference type="EMBL" id="CP127225">
    <property type="protein sequence ID" value="WIX08466.1"/>
    <property type="molecule type" value="Genomic_DNA"/>
</dbReference>